<evidence type="ECO:0000313" key="6">
    <source>
        <dbReference type="EMBL" id="RCG13238.1"/>
    </source>
</evidence>
<dbReference type="Pfam" id="PF08659">
    <property type="entry name" value="KR"/>
    <property type="match status" value="1"/>
</dbReference>
<protein>
    <submittedName>
        <fullName evidence="6">SDR family NAD(P)-dependent oxidoreductase</fullName>
    </submittedName>
</protein>
<dbReference type="PROSITE" id="PS50075">
    <property type="entry name" value="CARRIER"/>
    <property type="match status" value="1"/>
</dbReference>
<keyword evidence="3" id="KW-0808">Transferase</keyword>
<dbReference type="InterPro" id="IPR020806">
    <property type="entry name" value="PKS_PP-bd"/>
</dbReference>
<dbReference type="SMART" id="SM01294">
    <property type="entry name" value="PKS_PP_betabranch"/>
    <property type="match status" value="1"/>
</dbReference>
<dbReference type="PROSITE" id="PS00012">
    <property type="entry name" value="PHOSPHOPANTETHEINE"/>
    <property type="match status" value="1"/>
</dbReference>
<dbReference type="Pfam" id="PF00550">
    <property type="entry name" value="PP-binding"/>
    <property type="match status" value="1"/>
</dbReference>
<evidence type="ECO:0000256" key="3">
    <source>
        <dbReference type="ARBA" id="ARBA00022679"/>
    </source>
</evidence>
<comment type="caution">
    <text evidence="6">The sequence shown here is derived from an EMBL/GenBank/DDBJ whole genome shotgun (WGS) entry which is preliminary data.</text>
</comment>
<keyword evidence="4" id="KW-0511">Multifunctional enzyme</keyword>
<dbReference type="PANTHER" id="PTHR43775">
    <property type="entry name" value="FATTY ACID SYNTHASE"/>
    <property type="match status" value="1"/>
</dbReference>
<keyword evidence="2" id="KW-0597">Phosphoprotein</keyword>
<gene>
    <name evidence="6" type="ORF">DQ392_33845</name>
</gene>
<dbReference type="InterPro" id="IPR009081">
    <property type="entry name" value="PP-bd_ACP"/>
</dbReference>
<evidence type="ECO:0000256" key="1">
    <source>
        <dbReference type="ARBA" id="ARBA00022450"/>
    </source>
</evidence>
<keyword evidence="7" id="KW-1185">Reference proteome</keyword>
<dbReference type="AlphaFoldDB" id="A0A367E5B1"/>
<dbReference type="GO" id="GO:0004312">
    <property type="term" value="F:fatty acid synthase activity"/>
    <property type="evidence" value="ECO:0007669"/>
    <property type="project" value="TreeGrafter"/>
</dbReference>
<evidence type="ECO:0000313" key="7">
    <source>
        <dbReference type="Proteomes" id="UP000253507"/>
    </source>
</evidence>
<dbReference type="RefSeq" id="WP_114019535.1">
    <property type="nucleotide sequence ID" value="NZ_QOIM01000061.1"/>
</dbReference>
<dbReference type="Gene3D" id="3.40.50.720">
    <property type="entry name" value="NAD(P)-binding Rossmann-like Domain"/>
    <property type="match status" value="1"/>
</dbReference>
<dbReference type="Gene3D" id="1.10.1200.10">
    <property type="entry name" value="ACP-like"/>
    <property type="match status" value="1"/>
</dbReference>
<feature type="domain" description="Carrier" evidence="5">
    <location>
        <begin position="293"/>
        <end position="371"/>
    </location>
</feature>
<dbReference type="GO" id="GO:0017000">
    <property type="term" value="P:antibiotic biosynthetic process"/>
    <property type="evidence" value="ECO:0007669"/>
    <property type="project" value="UniProtKB-ARBA"/>
</dbReference>
<dbReference type="GO" id="GO:0006633">
    <property type="term" value="P:fatty acid biosynthetic process"/>
    <property type="evidence" value="ECO:0007669"/>
    <property type="project" value="TreeGrafter"/>
</dbReference>
<dbReference type="InterPro" id="IPR057326">
    <property type="entry name" value="KR_dom"/>
</dbReference>
<sequence length="454" mass="47468">PADSGLWGLGAGGTVLVTGGTGVLGAATARHLVARYGVERLLLVSRSGMDAAGAADLVADLEAAGARVEVAACDVADQDALADLLATVPAQHPLSAVFHTAGVLEDATLGSLTPAGLARVLRPKVDAAWNLHHLTRGAGLSAFVLFSSVAGTLGTPGQANYAAGNTFLDALAQYRQAQGLPGVSLAWGLWEEASGMTGALTGTDHDRLTRSGLVPLTTEEGMTLLDAALERPADGALVTARLSMAVLRAADAAQTSPLLRGLLPAPKRRTTTGLAENRGPSLVQQLIDQQPPERRKTLLEAVTGHVADVLALDSRGRVDVERGFLQMGFDSLMAVELRNRLGRAIDQRLPSTVVFDHPTPNAMAEFLLRKVGLAESSDHQPVFDEIDRAESSLSTITPEARANLARRLETFLQKLNGSGSDTDTDAAASPAMTDIKSATDDEVFDFIDNELGLS</sequence>
<name>A0A367E5B1_9ACTN</name>
<dbReference type="SUPFAM" id="SSF51735">
    <property type="entry name" value="NAD(P)-binding Rossmann-fold domains"/>
    <property type="match status" value="1"/>
</dbReference>
<evidence type="ECO:0000259" key="5">
    <source>
        <dbReference type="PROSITE" id="PS50075"/>
    </source>
</evidence>
<dbReference type="Proteomes" id="UP000253507">
    <property type="component" value="Unassembled WGS sequence"/>
</dbReference>
<dbReference type="InterPro" id="IPR036736">
    <property type="entry name" value="ACP-like_sf"/>
</dbReference>
<proteinExistence type="predicted"/>
<dbReference type="PANTHER" id="PTHR43775:SF51">
    <property type="entry name" value="INACTIVE PHENOLPHTHIOCEROL SYNTHESIS POLYKETIDE SYNTHASE TYPE I PKS1-RELATED"/>
    <property type="match status" value="1"/>
</dbReference>
<dbReference type="GO" id="GO:0031177">
    <property type="term" value="F:phosphopantetheine binding"/>
    <property type="evidence" value="ECO:0007669"/>
    <property type="project" value="InterPro"/>
</dbReference>
<dbReference type="InterPro" id="IPR036291">
    <property type="entry name" value="NAD(P)-bd_dom_sf"/>
</dbReference>
<organism evidence="6 7">
    <name type="scientific">Streptomyces reniochalinae</name>
    <dbReference type="NCBI Taxonomy" id="2250578"/>
    <lineage>
        <taxon>Bacteria</taxon>
        <taxon>Bacillati</taxon>
        <taxon>Actinomycetota</taxon>
        <taxon>Actinomycetes</taxon>
        <taxon>Kitasatosporales</taxon>
        <taxon>Streptomycetaceae</taxon>
        <taxon>Streptomyces</taxon>
    </lineage>
</organism>
<evidence type="ECO:0000256" key="2">
    <source>
        <dbReference type="ARBA" id="ARBA00022553"/>
    </source>
</evidence>
<keyword evidence="1" id="KW-0596">Phosphopantetheine</keyword>
<reference evidence="6 7" key="1">
    <citation type="submission" date="2018-06" db="EMBL/GenBank/DDBJ databases">
        <title>Streptomyces reniochalinae sp. nov. and Streptomyces diacarnus sp. nov. from marine sponges.</title>
        <authorList>
            <person name="Li L."/>
        </authorList>
    </citation>
    <scope>NUCLEOTIDE SEQUENCE [LARGE SCALE GENOMIC DNA]</scope>
    <source>
        <strain evidence="6 7">LHW50302</strain>
    </source>
</reference>
<dbReference type="EMBL" id="QOIM01000061">
    <property type="protein sequence ID" value="RCG13238.1"/>
    <property type="molecule type" value="Genomic_DNA"/>
</dbReference>
<dbReference type="SMART" id="SM00822">
    <property type="entry name" value="PKS_KR"/>
    <property type="match status" value="1"/>
</dbReference>
<accession>A0A367E5B1</accession>
<dbReference type="InterPro" id="IPR050091">
    <property type="entry name" value="PKS_NRPS_Biosynth_Enz"/>
</dbReference>
<dbReference type="SUPFAM" id="SSF47336">
    <property type="entry name" value="ACP-like"/>
    <property type="match status" value="1"/>
</dbReference>
<evidence type="ECO:0000256" key="4">
    <source>
        <dbReference type="ARBA" id="ARBA00023268"/>
    </source>
</evidence>
<dbReference type="InterPro" id="IPR006162">
    <property type="entry name" value="Ppantetheine_attach_site"/>
</dbReference>
<dbReference type="SMART" id="SM00823">
    <property type="entry name" value="PKS_PP"/>
    <property type="match status" value="1"/>
</dbReference>
<dbReference type="CDD" id="cd08956">
    <property type="entry name" value="KR_3_FAS_SDR_x"/>
    <property type="match status" value="1"/>
</dbReference>
<dbReference type="InterPro" id="IPR013968">
    <property type="entry name" value="PKS_KR"/>
</dbReference>
<dbReference type="OrthoDB" id="9778690at2"/>
<feature type="non-terminal residue" evidence="6">
    <location>
        <position position="1"/>
    </location>
</feature>